<evidence type="ECO:0000313" key="2">
    <source>
        <dbReference type="Proteomes" id="UP000775877"/>
    </source>
</evidence>
<sequence>METEQIKDDATLITEKIVDVDSVTIPQIIQIIGELGIKDSVLNRGLNTIRRFGLVIDDSGDRYNPPVKEIFKYMAKLDITSRVIQDPNTHRQLRGFGKKSAEAVLPLCRALGCNTTFLENMINGPQES</sequence>
<reference evidence="1" key="1">
    <citation type="submission" date="2020-04" db="EMBL/GenBank/DDBJ databases">
        <authorList>
            <person name="Zhang T."/>
        </authorList>
    </citation>
    <scope>NUCLEOTIDE SEQUENCE</scope>
    <source>
        <strain evidence="1">HKST-UBA13</strain>
    </source>
</reference>
<dbReference type="AlphaFoldDB" id="A0A955L1Q7"/>
<evidence type="ECO:0000313" key="1">
    <source>
        <dbReference type="EMBL" id="MCA9381256.1"/>
    </source>
</evidence>
<dbReference type="Proteomes" id="UP000775877">
    <property type="component" value="Unassembled WGS sequence"/>
</dbReference>
<name>A0A955L1Q7_9BACT</name>
<protein>
    <submittedName>
        <fullName evidence="1">Uncharacterized protein</fullName>
    </submittedName>
</protein>
<organism evidence="1 2">
    <name type="scientific">Candidatus Dojkabacteria bacterium</name>
    <dbReference type="NCBI Taxonomy" id="2099670"/>
    <lineage>
        <taxon>Bacteria</taxon>
        <taxon>Candidatus Dojkabacteria</taxon>
    </lineage>
</organism>
<reference evidence="1" key="2">
    <citation type="journal article" date="2021" name="Microbiome">
        <title>Successional dynamics and alternative stable states in a saline activated sludge microbial community over 9 years.</title>
        <authorList>
            <person name="Wang Y."/>
            <person name="Ye J."/>
            <person name="Ju F."/>
            <person name="Liu L."/>
            <person name="Boyd J.A."/>
            <person name="Deng Y."/>
            <person name="Parks D.H."/>
            <person name="Jiang X."/>
            <person name="Yin X."/>
            <person name="Woodcroft B.J."/>
            <person name="Tyson G.W."/>
            <person name="Hugenholtz P."/>
            <person name="Polz M.F."/>
            <person name="Zhang T."/>
        </authorList>
    </citation>
    <scope>NUCLEOTIDE SEQUENCE</scope>
    <source>
        <strain evidence="1">HKST-UBA13</strain>
    </source>
</reference>
<gene>
    <name evidence="1" type="ORF">KC678_03250</name>
</gene>
<dbReference type="EMBL" id="JAGQLJ010000068">
    <property type="protein sequence ID" value="MCA9381256.1"/>
    <property type="molecule type" value="Genomic_DNA"/>
</dbReference>
<comment type="caution">
    <text evidence="1">The sequence shown here is derived from an EMBL/GenBank/DDBJ whole genome shotgun (WGS) entry which is preliminary data.</text>
</comment>
<proteinExistence type="predicted"/>
<accession>A0A955L1Q7</accession>